<dbReference type="InterPro" id="IPR013714">
    <property type="entry name" value="Golgi_TVP15"/>
</dbReference>
<dbReference type="Pfam" id="PF08507">
    <property type="entry name" value="COPI_assoc"/>
    <property type="match status" value="1"/>
</dbReference>
<keyword evidence="4 5" id="KW-0472">Membrane</keyword>
<dbReference type="InParanoid" id="A0A165CWA9"/>
<evidence type="ECO:0000256" key="4">
    <source>
        <dbReference type="ARBA" id="ARBA00023136"/>
    </source>
</evidence>
<dbReference type="OrthoDB" id="423534at2759"/>
<dbReference type="EMBL" id="KV424103">
    <property type="protein sequence ID" value="KZT51529.1"/>
    <property type="molecule type" value="Genomic_DNA"/>
</dbReference>
<feature type="transmembrane region" description="Helical" evidence="5">
    <location>
        <begin position="100"/>
        <end position="120"/>
    </location>
</feature>
<gene>
    <name evidence="6" type="ORF">CALCODRAFT_442916</name>
</gene>
<dbReference type="STRING" id="1353952.A0A165CWA9"/>
<comment type="subcellular location">
    <subcellularLocation>
        <location evidence="1">Membrane</location>
        <topology evidence="1">Multi-pass membrane protein</topology>
    </subcellularLocation>
</comment>
<evidence type="ECO:0000313" key="6">
    <source>
        <dbReference type="EMBL" id="KZT51529.1"/>
    </source>
</evidence>
<keyword evidence="7" id="KW-1185">Reference proteome</keyword>
<evidence type="ECO:0000256" key="1">
    <source>
        <dbReference type="ARBA" id="ARBA00004141"/>
    </source>
</evidence>
<feature type="transmembrane region" description="Helical" evidence="5">
    <location>
        <begin position="12"/>
        <end position="34"/>
    </location>
</feature>
<evidence type="ECO:0000256" key="5">
    <source>
        <dbReference type="SAM" id="Phobius"/>
    </source>
</evidence>
<feature type="transmembrane region" description="Helical" evidence="5">
    <location>
        <begin position="40"/>
        <end position="61"/>
    </location>
</feature>
<dbReference type="Proteomes" id="UP000076842">
    <property type="component" value="Unassembled WGS sequence"/>
</dbReference>
<organism evidence="6 7">
    <name type="scientific">Calocera cornea HHB12733</name>
    <dbReference type="NCBI Taxonomy" id="1353952"/>
    <lineage>
        <taxon>Eukaryota</taxon>
        <taxon>Fungi</taxon>
        <taxon>Dikarya</taxon>
        <taxon>Basidiomycota</taxon>
        <taxon>Agaricomycotina</taxon>
        <taxon>Dacrymycetes</taxon>
        <taxon>Dacrymycetales</taxon>
        <taxon>Dacrymycetaceae</taxon>
        <taxon>Calocera</taxon>
    </lineage>
</organism>
<feature type="transmembrane region" description="Helical" evidence="5">
    <location>
        <begin position="73"/>
        <end position="94"/>
    </location>
</feature>
<dbReference type="PANTHER" id="PTHR28128">
    <property type="entry name" value="GOLGI APPARATUS MEMBRANE PROTEIN TVP15"/>
    <property type="match status" value="1"/>
</dbReference>
<proteinExistence type="predicted"/>
<dbReference type="GO" id="GO:0000139">
    <property type="term" value="C:Golgi membrane"/>
    <property type="evidence" value="ECO:0007669"/>
    <property type="project" value="TreeGrafter"/>
</dbReference>
<sequence length="149" mass="16419">MDALRSISPAIAFKVANTLAGALLLGGGISHLIYHSFTSIIVGIYAIIFGLIVGLLEFYPMPPERHAVLYRHASFFYSFIGRGIFYVLFGVLLLDHYTVAYVFGSLVAFEGLVFFALQFVPIYEIPPSMQPPNTNEEAQPVWNADADAV</sequence>
<evidence type="ECO:0000313" key="7">
    <source>
        <dbReference type="Proteomes" id="UP000076842"/>
    </source>
</evidence>
<evidence type="ECO:0000256" key="2">
    <source>
        <dbReference type="ARBA" id="ARBA00022692"/>
    </source>
</evidence>
<reference evidence="6 7" key="1">
    <citation type="journal article" date="2016" name="Mol. Biol. Evol.">
        <title>Comparative Genomics of Early-Diverging Mushroom-Forming Fungi Provides Insights into the Origins of Lignocellulose Decay Capabilities.</title>
        <authorList>
            <person name="Nagy L.G."/>
            <person name="Riley R."/>
            <person name="Tritt A."/>
            <person name="Adam C."/>
            <person name="Daum C."/>
            <person name="Floudas D."/>
            <person name="Sun H."/>
            <person name="Yadav J.S."/>
            <person name="Pangilinan J."/>
            <person name="Larsson K.H."/>
            <person name="Matsuura K."/>
            <person name="Barry K."/>
            <person name="Labutti K."/>
            <person name="Kuo R."/>
            <person name="Ohm R.A."/>
            <person name="Bhattacharya S.S."/>
            <person name="Shirouzu T."/>
            <person name="Yoshinaga Y."/>
            <person name="Martin F.M."/>
            <person name="Grigoriev I.V."/>
            <person name="Hibbett D.S."/>
        </authorList>
    </citation>
    <scope>NUCLEOTIDE SEQUENCE [LARGE SCALE GENOMIC DNA]</scope>
    <source>
        <strain evidence="6 7">HHB12733</strain>
    </source>
</reference>
<dbReference type="AlphaFoldDB" id="A0A165CWA9"/>
<keyword evidence="3 5" id="KW-1133">Transmembrane helix</keyword>
<dbReference type="PANTHER" id="PTHR28128:SF1">
    <property type="entry name" value="GOLGI APPARATUS MEMBRANE PROTEIN TVP15"/>
    <property type="match status" value="1"/>
</dbReference>
<protein>
    <submittedName>
        <fullName evidence="6">COPI associated</fullName>
    </submittedName>
</protein>
<accession>A0A165CWA9</accession>
<dbReference type="FunCoup" id="A0A165CWA9">
    <property type="interactions" value="33"/>
</dbReference>
<name>A0A165CWA9_9BASI</name>
<keyword evidence="2 5" id="KW-0812">Transmembrane</keyword>
<dbReference type="GO" id="GO:0016192">
    <property type="term" value="P:vesicle-mediated transport"/>
    <property type="evidence" value="ECO:0007669"/>
    <property type="project" value="TreeGrafter"/>
</dbReference>
<evidence type="ECO:0000256" key="3">
    <source>
        <dbReference type="ARBA" id="ARBA00022989"/>
    </source>
</evidence>